<dbReference type="CDD" id="cd02042">
    <property type="entry name" value="ParAB_family"/>
    <property type="match status" value="1"/>
</dbReference>
<evidence type="ECO:0000313" key="3">
    <source>
        <dbReference type="Proteomes" id="UP001595593"/>
    </source>
</evidence>
<dbReference type="PANTHER" id="PTHR13696:SF96">
    <property type="entry name" value="COBQ_COBB_MIND_PARA NUCLEOTIDE BINDING DOMAIN-CONTAINING PROTEIN"/>
    <property type="match status" value="1"/>
</dbReference>
<feature type="domain" description="CobQ/CobB/MinD/ParA nucleotide binding" evidence="1">
    <location>
        <begin position="7"/>
        <end position="175"/>
    </location>
</feature>
<dbReference type="EMBL" id="JBHRTN010000009">
    <property type="protein sequence ID" value="MFC3125515.1"/>
    <property type="molecule type" value="Genomic_DNA"/>
</dbReference>
<dbReference type="Pfam" id="PF01656">
    <property type="entry name" value="CbiA"/>
    <property type="match status" value="1"/>
</dbReference>
<dbReference type="InterPro" id="IPR002586">
    <property type="entry name" value="CobQ/CobB/MinD/ParA_Nub-bd_dom"/>
</dbReference>
<gene>
    <name evidence="2" type="ORF">ACFOD4_10615</name>
</gene>
<dbReference type="PIRSF" id="PIRSF009320">
    <property type="entry name" value="Nuc_binding_HP_1000"/>
    <property type="match status" value="1"/>
</dbReference>
<comment type="caution">
    <text evidence="2">The sequence shown here is derived from an EMBL/GenBank/DDBJ whole genome shotgun (WGS) entry which is preliminary data.</text>
</comment>
<dbReference type="InterPro" id="IPR050678">
    <property type="entry name" value="DNA_Partitioning_ATPase"/>
</dbReference>
<dbReference type="SUPFAM" id="SSF52540">
    <property type="entry name" value="P-loop containing nucleoside triphosphate hydrolases"/>
    <property type="match status" value="1"/>
</dbReference>
<evidence type="ECO:0000259" key="1">
    <source>
        <dbReference type="Pfam" id="PF01656"/>
    </source>
</evidence>
<dbReference type="Proteomes" id="UP001595593">
    <property type="component" value="Unassembled WGS sequence"/>
</dbReference>
<protein>
    <submittedName>
        <fullName evidence="2">AAA family ATPase</fullName>
    </submittedName>
</protein>
<proteinExistence type="predicted"/>
<accession>A0ABV7G2Z2</accession>
<dbReference type="InterPro" id="IPR027417">
    <property type="entry name" value="P-loop_NTPase"/>
</dbReference>
<dbReference type="Gene3D" id="3.40.50.300">
    <property type="entry name" value="P-loop containing nucleotide triphosphate hydrolases"/>
    <property type="match status" value="1"/>
</dbReference>
<evidence type="ECO:0000313" key="2">
    <source>
        <dbReference type="EMBL" id="MFC3125515.1"/>
    </source>
</evidence>
<dbReference type="RefSeq" id="WP_379596258.1">
    <property type="nucleotide sequence ID" value="NZ_JBHRTN010000009.1"/>
</dbReference>
<dbReference type="PANTHER" id="PTHR13696">
    <property type="entry name" value="P-LOOP CONTAINING NUCLEOSIDE TRIPHOSPHATE HYDROLASE"/>
    <property type="match status" value="1"/>
</dbReference>
<organism evidence="2 3">
    <name type="scientific">Teichococcus globiformis</name>
    <dbReference type="NCBI Taxonomy" id="2307229"/>
    <lineage>
        <taxon>Bacteria</taxon>
        <taxon>Pseudomonadati</taxon>
        <taxon>Pseudomonadota</taxon>
        <taxon>Alphaproteobacteria</taxon>
        <taxon>Acetobacterales</taxon>
        <taxon>Roseomonadaceae</taxon>
        <taxon>Roseomonas</taxon>
    </lineage>
</organism>
<sequence length="203" mass="21505">MGMHMFVTVASYKGGVGKTTTAVHLADYLQSLGPTLLIDGDPNRSATGWAKRGGFAFDVVDEKAGAYSARKYQHVVVDTEARPGSADFEALATGCDLLVIPTVPASLDTDVLVLTLHTARKLAADKYKVLLVRVPPPPETDGAQLREVLEGQGIPVFATDIPRLKAFEKAAEGGISVRAVEGDARAKRAWGAYEAVGKELVNG</sequence>
<name>A0ABV7G2Z2_9PROT</name>
<reference evidence="3" key="1">
    <citation type="journal article" date="2019" name="Int. J. Syst. Evol. Microbiol.">
        <title>The Global Catalogue of Microorganisms (GCM) 10K type strain sequencing project: providing services to taxonomists for standard genome sequencing and annotation.</title>
        <authorList>
            <consortium name="The Broad Institute Genomics Platform"/>
            <consortium name="The Broad Institute Genome Sequencing Center for Infectious Disease"/>
            <person name="Wu L."/>
            <person name="Ma J."/>
        </authorList>
    </citation>
    <scope>NUCLEOTIDE SEQUENCE [LARGE SCALE GENOMIC DNA]</scope>
    <source>
        <strain evidence="3">KCTC 52094</strain>
    </source>
</reference>
<keyword evidence="3" id="KW-1185">Reference proteome</keyword>